<dbReference type="GO" id="GO:0003700">
    <property type="term" value="F:DNA-binding transcription factor activity"/>
    <property type="evidence" value="ECO:0007669"/>
    <property type="project" value="TreeGrafter"/>
</dbReference>
<dbReference type="PRINTS" id="PR00036">
    <property type="entry name" value="HTHLACI"/>
</dbReference>
<keyword evidence="3" id="KW-0804">Transcription</keyword>
<dbReference type="PANTHER" id="PTHR30146">
    <property type="entry name" value="LACI-RELATED TRANSCRIPTIONAL REPRESSOR"/>
    <property type="match status" value="1"/>
</dbReference>
<dbReference type="Gene3D" id="3.40.50.2300">
    <property type="match status" value="2"/>
</dbReference>
<dbReference type="InterPro" id="IPR028082">
    <property type="entry name" value="Peripla_BP_I"/>
</dbReference>
<name>A0A2A9EDS0_9MICO</name>
<dbReference type="PROSITE" id="PS00356">
    <property type="entry name" value="HTH_LACI_1"/>
    <property type="match status" value="1"/>
</dbReference>
<reference evidence="5 6" key="1">
    <citation type="submission" date="2017-10" db="EMBL/GenBank/DDBJ databases">
        <title>Sequencing the genomes of 1000 actinobacteria strains.</title>
        <authorList>
            <person name="Klenk H.-P."/>
        </authorList>
    </citation>
    <scope>NUCLEOTIDE SEQUENCE [LARGE SCALE GENOMIC DNA]</scope>
    <source>
        <strain evidence="5 6">DSM 21574</strain>
    </source>
</reference>
<evidence type="ECO:0000256" key="3">
    <source>
        <dbReference type="ARBA" id="ARBA00023163"/>
    </source>
</evidence>
<dbReference type="Pfam" id="PF13377">
    <property type="entry name" value="Peripla_BP_3"/>
    <property type="match status" value="1"/>
</dbReference>
<proteinExistence type="predicted"/>
<dbReference type="InterPro" id="IPR046335">
    <property type="entry name" value="LacI/GalR-like_sensor"/>
</dbReference>
<keyword evidence="6" id="KW-1185">Reference proteome</keyword>
<feature type="domain" description="HTH lacI-type" evidence="4">
    <location>
        <begin position="14"/>
        <end position="67"/>
    </location>
</feature>
<comment type="caution">
    <text evidence="5">The sequence shown here is derived from an EMBL/GenBank/DDBJ whole genome shotgun (WGS) entry which is preliminary data.</text>
</comment>
<dbReference type="AlphaFoldDB" id="A0A2A9EDS0"/>
<keyword evidence="2" id="KW-0238">DNA-binding</keyword>
<dbReference type="Pfam" id="PF00356">
    <property type="entry name" value="LacI"/>
    <property type="match status" value="1"/>
</dbReference>
<evidence type="ECO:0000313" key="5">
    <source>
        <dbReference type="EMBL" id="PFG37078.1"/>
    </source>
</evidence>
<dbReference type="CDD" id="cd06267">
    <property type="entry name" value="PBP1_LacI_sugar_binding-like"/>
    <property type="match status" value="1"/>
</dbReference>
<dbReference type="OrthoDB" id="4268837at2"/>
<protein>
    <submittedName>
        <fullName evidence="5">LacI family transcriptional regulator</fullName>
    </submittedName>
</protein>
<dbReference type="SMART" id="SM00354">
    <property type="entry name" value="HTH_LACI"/>
    <property type="match status" value="1"/>
</dbReference>
<dbReference type="EMBL" id="PDJH01000001">
    <property type="protein sequence ID" value="PFG37078.1"/>
    <property type="molecule type" value="Genomic_DNA"/>
</dbReference>
<accession>A0A2A9EDS0</accession>
<dbReference type="Gene3D" id="1.10.260.40">
    <property type="entry name" value="lambda repressor-like DNA-binding domains"/>
    <property type="match status" value="1"/>
</dbReference>
<evidence type="ECO:0000256" key="1">
    <source>
        <dbReference type="ARBA" id="ARBA00023015"/>
    </source>
</evidence>
<dbReference type="PANTHER" id="PTHR30146:SF109">
    <property type="entry name" value="HTH-TYPE TRANSCRIPTIONAL REGULATOR GALS"/>
    <property type="match status" value="1"/>
</dbReference>
<dbReference type="InterPro" id="IPR000843">
    <property type="entry name" value="HTH_LacI"/>
</dbReference>
<dbReference type="Proteomes" id="UP000221394">
    <property type="component" value="Unassembled WGS sequence"/>
</dbReference>
<dbReference type="InterPro" id="IPR010982">
    <property type="entry name" value="Lambda_DNA-bd_dom_sf"/>
</dbReference>
<dbReference type="GO" id="GO:0000976">
    <property type="term" value="F:transcription cis-regulatory region binding"/>
    <property type="evidence" value="ECO:0007669"/>
    <property type="project" value="TreeGrafter"/>
</dbReference>
<evidence type="ECO:0000313" key="6">
    <source>
        <dbReference type="Proteomes" id="UP000221394"/>
    </source>
</evidence>
<dbReference type="CDD" id="cd01392">
    <property type="entry name" value="HTH_LacI"/>
    <property type="match status" value="1"/>
</dbReference>
<dbReference type="PROSITE" id="PS50932">
    <property type="entry name" value="HTH_LACI_2"/>
    <property type="match status" value="1"/>
</dbReference>
<dbReference type="SUPFAM" id="SSF53822">
    <property type="entry name" value="Periplasmic binding protein-like I"/>
    <property type="match status" value="1"/>
</dbReference>
<keyword evidence="1" id="KW-0805">Transcription regulation</keyword>
<dbReference type="SUPFAM" id="SSF47413">
    <property type="entry name" value="lambda repressor-like DNA-binding domains"/>
    <property type="match status" value="1"/>
</dbReference>
<organism evidence="5 6">
    <name type="scientific">Flavimobilis soli</name>
    <dbReference type="NCBI Taxonomy" id="442709"/>
    <lineage>
        <taxon>Bacteria</taxon>
        <taxon>Bacillati</taxon>
        <taxon>Actinomycetota</taxon>
        <taxon>Actinomycetes</taxon>
        <taxon>Micrococcales</taxon>
        <taxon>Jonesiaceae</taxon>
        <taxon>Flavimobilis</taxon>
    </lineage>
</organism>
<gene>
    <name evidence="5" type="ORF">ATL41_1826</name>
</gene>
<evidence type="ECO:0000256" key="2">
    <source>
        <dbReference type="ARBA" id="ARBA00023125"/>
    </source>
</evidence>
<evidence type="ECO:0000259" key="4">
    <source>
        <dbReference type="PROSITE" id="PS50932"/>
    </source>
</evidence>
<sequence length="342" mass="36223">MGVVTEPQPSRRRATVHDVAREAGVSRGTVSRVLNGGYVSEQARAAIEAAIRTVGYVPNTAARNLVMQRSRAVGFIVHEPHALFLEDPNIGAIMLGANTVLSDADLQMVCLVTDSARDTERVTRYLSGGFVDGVIIVSARAADPITDAVVRLGVPAAFVGHPQTTVPLPWVGIDNFTAARDITRQLAKTGRKRVGMVAAALDRDSGADRLAGFKEALGDTFDPDLVVEIPLYEYTAGLRATQELLERAPDVDGIFAASDAVAAGVLTALRRSGRTVPDDVGVVGFDDSSWAERCFPPLSTVHQPAAGVGERAAQLVVAQLAGQDVPRDGVLLDSPIVWRDSA</sequence>